<dbReference type="EMBL" id="CP003350">
    <property type="protein sequence ID" value="AFC85477.1"/>
    <property type="molecule type" value="Genomic_DNA"/>
</dbReference>
<sequence length="68" mass="7329">MATIYRTCDGDLLDMLCNQHYASLDGTVEAVLSANPGLASQAQPYAAGIQIMMPDIATPVETEVQLWD</sequence>
<dbReference type="STRING" id="767434.Fraau_1013"/>
<dbReference type="AlphaFoldDB" id="H8L2L0"/>
<accession>H8L2L0</accession>
<name>H8L2L0_FRAAD</name>
<gene>
    <name evidence="1" type="ordered locus">Fraau_1013</name>
</gene>
<organism evidence="1 2">
    <name type="scientific">Frateuria aurantia (strain ATCC 33424 / DSM 6220 / KCTC 2777 / LMG 1558 / NBRC 3245 / NCIMB 13370)</name>
    <name type="common">Acetobacter aurantius</name>
    <dbReference type="NCBI Taxonomy" id="767434"/>
    <lineage>
        <taxon>Bacteria</taxon>
        <taxon>Pseudomonadati</taxon>
        <taxon>Pseudomonadota</taxon>
        <taxon>Gammaproteobacteria</taxon>
        <taxon>Lysobacterales</taxon>
        <taxon>Rhodanobacteraceae</taxon>
        <taxon>Frateuria</taxon>
    </lineage>
</organism>
<evidence type="ECO:0000313" key="2">
    <source>
        <dbReference type="Proteomes" id="UP000005234"/>
    </source>
</evidence>
<evidence type="ECO:0000313" key="1">
    <source>
        <dbReference type="EMBL" id="AFC85477.1"/>
    </source>
</evidence>
<dbReference type="eggNOG" id="COG5004">
    <property type="taxonomic scope" value="Bacteria"/>
</dbReference>
<dbReference type="Proteomes" id="UP000005234">
    <property type="component" value="Chromosome"/>
</dbReference>
<dbReference type="RefSeq" id="WP_014402483.1">
    <property type="nucleotide sequence ID" value="NC_017033.1"/>
</dbReference>
<keyword evidence="2" id="KW-1185">Reference proteome</keyword>
<protein>
    <submittedName>
        <fullName evidence="1">p2-like prophage tail protein X</fullName>
    </submittedName>
</protein>
<dbReference type="KEGG" id="fau:Fraau_1013"/>
<reference evidence="1" key="1">
    <citation type="submission" date="2012-02" db="EMBL/GenBank/DDBJ databases">
        <title>The complete genome of Frateuria aurantia DSM 6220.</title>
        <authorList>
            <consortium name="US DOE Joint Genome Institute (JGI-PGF)"/>
            <person name="Lucas S."/>
            <person name="Copeland A."/>
            <person name="Lapidus A."/>
            <person name="Glavina del Rio T."/>
            <person name="Dalin E."/>
            <person name="Tice H."/>
            <person name="Bruce D."/>
            <person name="Goodwin L."/>
            <person name="Pitluck S."/>
            <person name="Peters L."/>
            <person name="Ovchinnikova G."/>
            <person name="Teshima H."/>
            <person name="Kyrpides N."/>
            <person name="Mavromatis K."/>
            <person name="Ivanova N."/>
            <person name="Brettin T."/>
            <person name="Detter J.C."/>
            <person name="Han C."/>
            <person name="Larimer F."/>
            <person name="Land M."/>
            <person name="Hauser L."/>
            <person name="Markowitz V."/>
            <person name="Cheng J.-F."/>
            <person name="Hugenholtz P."/>
            <person name="Woyke T."/>
            <person name="Wu D."/>
            <person name="Brambilla E."/>
            <person name="Klenk H.-P."/>
            <person name="Eisen J.A."/>
        </authorList>
    </citation>
    <scope>NUCLEOTIDE SEQUENCE</scope>
    <source>
        <strain evidence="1">DSM 6220</strain>
    </source>
</reference>
<dbReference type="Pfam" id="PF05489">
    <property type="entry name" value="Phage_tail_X"/>
    <property type="match status" value="1"/>
</dbReference>
<dbReference type="HOGENOM" id="CLU_175462_1_1_6"/>
<proteinExistence type="predicted"/>
<dbReference type="OrthoDB" id="8759063at2"/>
<dbReference type="InterPro" id="IPR008861">
    <property type="entry name" value="GpX-like"/>
</dbReference>